<dbReference type="PANTHER" id="PTHR34415">
    <property type="entry name" value="INTEGRASE CATALYTIC DOMAIN-CONTAINING PROTEIN"/>
    <property type="match status" value="1"/>
</dbReference>
<gene>
    <name evidence="1" type="ORF">L914_08683</name>
</gene>
<reference evidence="1" key="1">
    <citation type="submission" date="2013-11" db="EMBL/GenBank/DDBJ databases">
        <title>The Genome Sequence of Phytophthora parasitica IAC_01/95.</title>
        <authorList>
            <consortium name="The Broad Institute Genomics Platform"/>
            <person name="Russ C."/>
            <person name="Tyler B."/>
            <person name="Panabieres F."/>
            <person name="Shan W."/>
            <person name="Tripathy S."/>
            <person name="Grunwald N."/>
            <person name="Machado M."/>
            <person name="Johnson C.S."/>
            <person name="Arredondo F."/>
            <person name="Hong C."/>
            <person name="Coffey M."/>
            <person name="Young S.K."/>
            <person name="Zeng Q."/>
            <person name="Gargeya S."/>
            <person name="Fitzgerald M."/>
            <person name="Abouelleil A."/>
            <person name="Alvarado L."/>
            <person name="Chapman S.B."/>
            <person name="Gainer-Dewar J."/>
            <person name="Goldberg J."/>
            <person name="Griggs A."/>
            <person name="Gujja S."/>
            <person name="Hansen M."/>
            <person name="Howarth C."/>
            <person name="Imamovic A."/>
            <person name="Ireland A."/>
            <person name="Larimer J."/>
            <person name="McCowan C."/>
            <person name="Murphy C."/>
            <person name="Pearson M."/>
            <person name="Poon T.W."/>
            <person name="Priest M."/>
            <person name="Roberts A."/>
            <person name="Saif S."/>
            <person name="Shea T."/>
            <person name="Sykes S."/>
            <person name="Wortman J."/>
            <person name="Nusbaum C."/>
            <person name="Birren B."/>
        </authorList>
    </citation>
    <scope>NUCLEOTIDE SEQUENCE [LARGE SCALE GENOMIC DNA]</scope>
    <source>
        <strain evidence="1">IAC_01/95</strain>
    </source>
</reference>
<accession>W2NFD2</accession>
<dbReference type="VEuPathDB" id="FungiDB:PPTG_11533"/>
<protein>
    <submittedName>
        <fullName evidence="1">Uncharacterized protein</fullName>
    </submittedName>
</protein>
<dbReference type="AlphaFoldDB" id="W2NFD2"/>
<name>W2NFD2_PHYNI</name>
<sequence length="181" mass="20307">MLDVFIGKLVDAATGLDIWTMDQLVEAAKTAASNATTVYVPHGGDLFKGYKKELTELYKRVDGIQQYQIFSMDSSKPGVVCCRMSPESEVVEVDLRRKFDGVLTLQKKVTRMLTEHLESLPPPNNENIAQMYQSIRPNVPDVFRDDPLYEKPSARQEENAKAAKKARRIQCAAMAVAAKRN</sequence>
<dbReference type="Proteomes" id="UP000054532">
    <property type="component" value="Unassembled WGS sequence"/>
</dbReference>
<organism evidence="1">
    <name type="scientific">Phytophthora nicotianae</name>
    <name type="common">Potato buckeye rot agent</name>
    <name type="synonym">Phytophthora parasitica</name>
    <dbReference type="NCBI Taxonomy" id="4792"/>
    <lineage>
        <taxon>Eukaryota</taxon>
        <taxon>Sar</taxon>
        <taxon>Stramenopiles</taxon>
        <taxon>Oomycota</taxon>
        <taxon>Peronosporomycetes</taxon>
        <taxon>Peronosporales</taxon>
        <taxon>Peronosporaceae</taxon>
        <taxon>Phytophthora</taxon>
    </lineage>
</organism>
<proteinExistence type="predicted"/>
<dbReference type="PANTHER" id="PTHR34415:SF1">
    <property type="entry name" value="INTEGRASE CATALYTIC DOMAIN-CONTAINING PROTEIN"/>
    <property type="match status" value="1"/>
</dbReference>
<dbReference type="EMBL" id="KI692885">
    <property type="protein sequence ID" value="ETM46409.1"/>
    <property type="molecule type" value="Genomic_DNA"/>
</dbReference>
<evidence type="ECO:0000313" key="1">
    <source>
        <dbReference type="EMBL" id="ETM46409.1"/>
    </source>
</evidence>